<dbReference type="Proteomes" id="UP000218702">
    <property type="component" value="Chromosome"/>
</dbReference>
<organism evidence="2 3">
    <name type="scientific">Dolichospermum compactum NIES-806</name>
    <dbReference type="NCBI Taxonomy" id="1973481"/>
    <lineage>
        <taxon>Bacteria</taxon>
        <taxon>Bacillati</taxon>
        <taxon>Cyanobacteriota</taxon>
        <taxon>Cyanophyceae</taxon>
        <taxon>Nostocales</taxon>
        <taxon>Aphanizomenonaceae</taxon>
        <taxon>Dolichospermum</taxon>
        <taxon>Dolichospermum compactum</taxon>
    </lineage>
</organism>
<proteinExistence type="predicted"/>
<name>A0A1Z4V160_9CYAN</name>
<dbReference type="Pfam" id="PF01738">
    <property type="entry name" value="DLH"/>
    <property type="match status" value="1"/>
</dbReference>
<gene>
    <name evidence="2" type="ORF">NIES806_14380</name>
</gene>
<dbReference type="KEGG" id="dcm:NIES806_14380"/>
<dbReference type="EMBL" id="AP018316">
    <property type="protein sequence ID" value="BAZ85238.1"/>
    <property type="molecule type" value="Genomic_DNA"/>
</dbReference>
<evidence type="ECO:0000313" key="2">
    <source>
        <dbReference type="EMBL" id="BAZ85238.1"/>
    </source>
</evidence>
<dbReference type="SUPFAM" id="SSF53474">
    <property type="entry name" value="alpha/beta-Hydrolases"/>
    <property type="match status" value="1"/>
</dbReference>
<keyword evidence="3" id="KW-1185">Reference proteome</keyword>
<evidence type="ECO:0000313" key="3">
    <source>
        <dbReference type="Proteomes" id="UP000218702"/>
    </source>
</evidence>
<dbReference type="PANTHER" id="PTHR46623">
    <property type="entry name" value="CARBOXYMETHYLENEBUTENOLIDASE-RELATED"/>
    <property type="match status" value="1"/>
</dbReference>
<reference evidence="2 3" key="1">
    <citation type="submission" date="2017-06" db="EMBL/GenBank/DDBJ databases">
        <title>Genome sequencing of cyanobaciteial culture collection at National Institute for Environmental Studies (NIES).</title>
        <authorList>
            <person name="Hirose Y."/>
            <person name="Shimura Y."/>
            <person name="Fujisawa T."/>
            <person name="Nakamura Y."/>
            <person name="Kawachi M."/>
        </authorList>
    </citation>
    <scope>NUCLEOTIDE SEQUENCE [LARGE SCALE GENOMIC DNA]</scope>
    <source>
        <strain evidence="2 3">NIES-806</strain>
    </source>
</reference>
<dbReference type="OrthoDB" id="9787933at2"/>
<dbReference type="AlphaFoldDB" id="A0A1Z4V160"/>
<dbReference type="PANTHER" id="PTHR46623:SF6">
    <property type="entry name" value="ALPHA_BETA-HYDROLASES SUPERFAMILY PROTEIN"/>
    <property type="match status" value="1"/>
</dbReference>
<evidence type="ECO:0000259" key="1">
    <source>
        <dbReference type="Pfam" id="PF01738"/>
    </source>
</evidence>
<dbReference type="InterPro" id="IPR029058">
    <property type="entry name" value="AB_hydrolase_fold"/>
</dbReference>
<dbReference type="InterPro" id="IPR051049">
    <property type="entry name" value="Dienelactone_hydrolase-like"/>
</dbReference>
<accession>A0A1Z4V160</accession>
<dbReference type="RefSeq" id="WP_096665667.1">
    <property type="nucleotide sequence ID" value="NZ_AP018316.1"/>
</dbReference>
<dbReference type="Gene3D" id="3.40.50.1820">
    <property type="entry name" value="alpha/beta hydrolase"/>
    <property type="match status" value="1"/>
</dbReference>
<dbReference type="InterPro" id="IPR002925">
    <property type="entry name" value="Dienelactn_hydro"/>
</dbReference>
<dbReference type="GO" id="GO:0016787">
    <property type="term" value="F:hydrolase activity"/>
    <property type="evidence" value="ECO:0007669"/>
    <property type="project" value="InterPro"/>
</dbReference>
<protein>
    <submittedName>
        <fullName evidence="2">Putative carboxymethylenebutenolidase</fullName>
    </submittedName>
</protein>
<feature type="domain" description="Dienelactone hydrolase" evidence="1">
    <location>
        <begin position="20"/>
        <end position="244"/>
    </location>
</feature>
<sequence length="261" mass="28151">MTEPAIQTTTIQIPQENLQIATYLAQPTAPGSYPGIVVLQEIFGVNAHIRDITERIAKLGYVAIAPALFQRQAPGFETGYTPEDVEIGRKHAAETTASQLLSDIQAAINYLKTLPEVKPDGFGCVGFCFGGHVAYLAATLSDIKATASFYGAGITTRTPGGGNPSITRTSAIKGTIYTFFGEEDASIPPEQVDEIAAELAKYHISHRLFRYDGSGHGFFCDRRASYNSKAAADAWEQVEQLFSQLVPQGGSQKSKVKTKTL</sequence>